<accession>A0AAW1KNF3</accession>
<dbReference type="AlphaFoldDB" id="A0AAW1KNF3"/>
<keyword evidence="2" id="KW-1185">Reference proteome</keyword>
<dbReference type="EMBL" id="JASPKY010000197">
    <property type="protein sequence ID" value="KAK9721608.1"/>
    <property type="molecule type" value="Genomic_DNA"/>
</dbReference>
<evidence type="ECO:0000313" key="2">
    <source>
        <dbReference type="Proteomes" id="UP001458880"/>
    </source>
</evidence>
<organism evidence="1 2">
    <name type="scientific">Popillia japonica</name>
    <name type="common">Japanese beetle</name>
    <dbReference type="NCBI Taxonomy" id="7064"/>
    <lineage>
        <taxon>Eukaryota</taxon>
        <taxon>Metazoa</taxon>
        <taxon>Ecdysozoa</taxon>
        <taxon>Arthropoda</taxon>
        <taxon>Hexapoda</taxon>
        <taxon>Insecta</taxon>
        <taxon>Pterygota</taxon>
        <taxon>Neoptera</taxon>
        <taxon>Endopterygota</taxon>
        <taxon>Coleoptera</taxon>
        <taxon>Polyphaga</taxon>
        <taxon>Scarabaeiformia</taxon>
        <taxon>Scarabaeidae</taxon>
        <taxon>Rutelinae</taxon>
        <taxon>Popillia</taxon>
    </lineage>
</organism>
<proteinExistence type="predicted"/>
<gene>
    <name evidence="1" type="ORF">QE152_g20810</name>
</gene>
<comment type="caution">
    <text evidence="1">The sequence shown here is derived from an EMBL/GenBank/DDBJ whole genome shotgun (WGS) entry which is preliminary data.</text>
</comment>
<protein>
    <submittedName>
        <fullName evidence="1">Uncharacterized protein</fullName>
    </submittedName>
</protein>
<evidence type="ECO:0000313" key="1">
    <source>
        <dbReference type="EMBL" id="KAK9721608.1"/>
    </source>
</evidence>
<name>A0AAW1KNF3_POPJA</name>
<sequence length="189" mass="21927">MFVVPDQVQQIPLLIGQPFTEQRHVTIIRRRKTLRLFNEPMTNKDEEDGDDWGAKNIPNLPKATVSLWAKYSVVIPQNHVGFVTLIIDSEITNDLFVEAHVTTDRIIPRCILRPDRKNEVQIPVNNLTLTDIKIDTEEMIIRAEKCEENLHEHRTVMEVLDVNCTDRTKIFKMDGLSRYPLPQEEKTDA</sequence>
<reference evidence="1 2" key="1">
    <citation type="journal article" date="2024" name="BMC Genomics">
        <title>De novo assembly and annotation of Popillia japonica's genome with initial clues to its potential as an invasive pest.</title>
        <authorList>
            <person name="Cucini C."/>
            <person name="Boschi S."/>
            <person name="Funari R."/>
            <person name="Cardaioli E."/>
            <person name="Iannotti N."/>
            <person name="Marturano G."/>
            <person name="Paoli F."/>
            <person name="Bruttini M."/>
            <person name="Carapelli A."/>
            <person name="Frati F."/>
            <person name="Nardi F."/>
        </authorList>
    </citation>
    <scope>NUCLEOTIDE SEQUENCE [LARGE SCALE GENOMIC DNA]</scope>
    <source>
        <strain evidence="1">DMR45628</strain>
    </source>
</reference>
<dbReference type="Proteomes" id="UP001458880">
    <property type="component" value="Unassembled WGS sequence"/>
</dbReference>